<sequence>MTTQPGRSLGVTVAKTPGRVRSFRVPVRIGHHREIGGRVPDRRYIHGDPPHRGASRCGILLGDSSSPRLVGALRRRLRRVQCVVPAGAVGRERLGEAVAVVAGRVAARGWLVPVPGLVLITFHREPSCRGRGGVQAPCPRPMTTGTAGGGRRHAPPARVA</sequence>
<dbReference type="AlphaFoldDB" id="A0A6J4TXN5"/>
<organism evidence="2">
    <name type="scientific">uncultured Thermomicrobiales bacterium</name>
    <dbReference type="NCBI Taxonomy" id="1645740"/>
    <lineage>
        <taxon>Bacteria</taxon>
        <taxon>Pseudomonadati</taxon>
        <taxon>Thermomicrobiota</taxon>
        <taxon>Thermomicrobia</taxon>
        <taxon>Thermomicrobiales</taxon>
        <taxon>environmental samples</taxon>
    </lineage>
</organism>
<evidence type="ECO:0000313" key="2">
    <source>
        <dbReference type="EMBL" id="CAA9535193.1"/>
    </source>
</evidence>
<dbReference type="EMBL" id="CADCWF010000009">
    <property type="protein sequence ID" value="CAA9535193.1"/>
    <property type="molecule type" value="Genomic_DNA"/>
</dbReference>
<proteinExistence type="predicted"/>
<accession>A0A6J4TXN5</accession>
<evidence type="ECO:0000256" key="1">
    <source>
        <dbReference type="SAM" id="MobiDB-lite"/>
    </source>
</evidence>
<feature type="region of interest" description="Disordered" evidence="1">
    <location>
        <begin position="129"/>
        <end position="160"/>
    </location>
</feature>
<feature type="compositionally biased region" description="Basic residues" evidence="1">
    <location>
        <begin position="150"/>
        <end position="160"/>
    </location>
</feature>
<name>A0A6J4TXN5_9BACT</name>
<gene>
    <name evidence="2" type="ORF">AVDCRST_MAG59-161</name>
</gene>
<reference evidence="2" key="1">
    <citation type="submission" date="2020-02" db="EMBL/GenBank/DDBJ databases">
        <authorList>
            <person name="Meier V. D."/>
        </authorList>
    </citation>
    <scope>NUCLEOTIDE SEQUENCE</scope>
    <source>
        <strain evidence="2">AVDCRST_MAG59</strain>
    </source>
</reference>
<protein>
    <submittedName>
        <fullName evidence="2">Uncharacterized protein</fullName>
    </submittedName>
</protein>